<accession>A0A4D6LZ11</accession>
<proteinExistence type="predicted"/>
<keyword evidence="2" id="KW-1185">Reference proteome</keyword>
<gene>
    <name evidence="1" type="ORF">DEO72_LG5g1653</name>
</gene>
<protein>
    <submittedName>
        <fullName evidence="1">Uncharacterized protein</fullName>
    </submittedName>
</protein>
<sequence>MGVAGTVAHGGAGSMEDGGCGWFVASGVLVFSSKVDDMEVADGGRVVAAGIVGHGD</sequence>
<organism evidence="1 2">
    <name type="scientific">Vigna unguiculata</name>
    <name type="common">Cowpea</name>
    <dbReference type="NCBI Taxonomy" id="3917"/>
    <lineage>
        <taxon>Eukaryota</taxon>
        <taxon>Viridiplantae</taxon>
        <taxon>Streptophyta</taxon>
        <taxon>Embryophyta</taxon>
        <taxon>Tracheophyta</taxon>
        <taxon>Spermatophyta</taxon>
        <taxon>Magnoliopsida</taxon>
        <taxon>eudicotyledons</taxon>
        <taxon>Gunneridae</taxon>
        <taxon>Pentapetalae</taxon>
        <taxon>rosids</taxon>
        <taxon>fabids</taxon>
        <taxon>Fabales</taxon>
        <taxon>Fabaceae</taxon>
        <taxon>Papilionoideae</taxon>
        <taxon>50 kb inversion clade</taxon>
        <taxon>NPAAA clade</taxon>
        <taxon>indigoferoid/millettioid clade</taxon>
        <taxon>Phaseoleae</taxon>
        <taxon>Vigna</taxon>
    </lineage>
</organism>
<dbReference type="Proteomes" id="UP000501690">
    <property type="component" value="Linkage Group LG5"/>
</dbReference>
<evidence type="ECO:0000313" key="2">
    <source>
        <dbReference type="Proteomes" id="UP000501690"/>
    </source>
</evidence>
<reference evidence="1 2" key="1">
    <citation type="submission" date="2019-04" db="EMBL/GenBank/DDBJ databases">
        <title>An improved genome assembly and genetic linkage map for asparagus bean, Vigna unguiculata ssp. sesquipedialis.</title>
        <authorList>
            <person name="Xia Q."/>
            <person name="Zhang R."/>
            <person name="Dong Y."/>
        </authorList>
    </citation>
    <scope>NUCLEOTIDE SEQUENCE [LARGE SCALE GENOMIC DNA]</scope>
    <source>
        <tissue evidence="1">Leaf</tissue>
    </source>
</reference>
<dbReference type="AlphaFoldDB" id="A0A4D6LZ11"/>
<dbReference type="EMBL" id="CP039349">
    <property type="protein sequence ID" value="QCD93578.1"/>
    <property type="molecule type" value="Genomic_DNA"/>
</dbReference>
<evidence type="ECO:0000313" key="1">
    <source>
        <dbReference type="EMBL" id="QCD93578.1"/>
    </source>
</evidence>
<name>A0A4D6LZ11_VIGUN</name>